<keyword evidence="2" id="KW-1185">Reference proteome</keyword>
<gene>
    <name evidence="1" type="ORF">I595_2397</name>
</gene>
<evidence type="ECO:0000313" key="2">
    <source>
        <dbReference type="Proteomes" id="UP000050280"/>
    </source>
</evidence>
<organism evidence="1 2">
    <name type="scientific">Croceitalea dokdonensis DOKDO 023</name>
    <dbReference type="NCBI Taxonomy" id="1300341"/>
    <lineage>
        <taxon>Bacteria</taxon>
        <taxon>Pseudomonadati</taxon>
        <taxon>Bacteroidota</taxon>
        <taxon>Flavobacteriia</taxon>
        <taxon>Flavobacteriales</taxon>
        <taxon>Flavobacteriaceae</taxon>
        <taxon>Croceitalea</taxon>
    </lineage>
</organism>
<dbReference type="Proteomes" id="UP000050280">
    <property type="component" value="Unassembled WGS sequence"/>
</dbReference>
<proteinExistence type="predicted"/>
<dbReference type="EMBL" id="LDJX01000005">
    <property type="protein sequence ID" value="KPM31132.1"/>
    <property type="molecule type" value="Genomic_DNA"/>
</dbReference>
<dbReference type="AlphaFoldDB" id="A0A0N8H3P3"/>
<protein>
    <submittedName>
        <fullName evidence="1">Uncharacterized protein</fullName>
    </submittedName>
</protein>
<accession>A0A0N8H3P3</accession>
<comment type="caution">
    <text evidence="1">The sequence shown here is derived from an EMBL/GenBank/DDBJ whole genome shotgun (WGS) entry which is preliminary data.</text>
</comment>
<name>A0A0N8H3P3_9FLAO</name>
<reference evidence="1 2" key="1">
    <citation type="submission" date="2015-09" db="EMBL/GenBank/DDBJ databases">
        <title>Genome sequence of the marine flavobacterium Croceitalea dokdonensis DOKDO 023 that contains proton- and sodium-pumping rhodopsins.</title>
        <authorList>
            <person name="Kwon S.-K."/>
            <person name="Lee H.K."/>
            <person name="Kwak M.-J."/>
            <person name="Kim J.F."/>
        </authorList>
    </citation>
    <scope>NUCLEOTIDE SEQUENCE [LARGE SCALE GENOMIC DNA]</scope>
    <source>
        <strain evidence="1 2">DOKDO 023</strain>
    </source>
</reference>
<sequence>MLAFITVEVGALKSVLGKQKSQPSSNKTTNTSLILWFLRVLMNLERLIREGL</sequence>
<evidence type="ECO:0000313" key="1">
    <source>
        <dbReference type="EMBL" id="KPM31132.1"/>
    </source>
</evidence>